<dbReference type="PANTHER" id="PTHR22642:SF20">
    <property type="entry name" value="AMIDOHYDROLASE 3 DOMAIN-CONTAINING PROTEIN"/>
    <property type="match status" value="1"/>
</dbReference>
<evidence type="ECO:0000259" key="1">
    <source>
        <dbReference type="Pfam" id="PF07969"/>
    </source>
</evidence>
<dbReference type="OrthoDB" id="3501663at2759"/>
<dbReference type="GO" id="GO:0016810">
    <property type="term" value="F:hydrolase activity, acting on carbon-nitrogen (but not peptide) bonds"/>
    <property type="evidence" value="ECO:0007669"/>
    <property type="project" value="InterPro"/>
</dbReference>
<dbReference type="Pfam" id="PF07969">
    <property type="entry name" value="Amidohydro_3"/>
    <property type="match status" value="1"/>
</dbReference>
<dbReference type="Proteomes" id="UP000824596">
    <property type="component" value="Unassembled WGS sequence"/>
</dbReference>
<gene>
    <name evidence="2" type="ORF">HRG_00315</name>
</gene>
<proteinExistence type="predicted"/>
<dbReference type="AlphaFoldDB" id="A0A9P8N3J2"/>
<dbReference type="InterPro" id="IPR032466">
    <property type="entry name" value="Metal_Hydrolase"/>
</dbReference>
<dbReference type="RefSeq" id="XP_044725186.1">
    <property type="nucleotide sequence ID" value="XM_044858786.1"/>
</dbReference>
<evidence type="ECO:0000313" key="2">
    <source>
        <dbReference type="EMBL" id="KAH0967673.1"/>
    </source>
</evidence>
<dbReference type="SUPFAM" id="SSF51556">
    <property type="entry name" value="Metallo-dependent hydrolases"/>
    <property type="match status" value="1"/>
</dbReference>
<reference evidence="2" key="1">
    <citation type="submission" date="2021-09" db="EMBL/GenBank/DDBJ databases">
        <title>A high-quality genome of the endoparasitic fungus Hirsutella rhossiliensis with a comparison of Hirsutella genomes reveals transposable elements contributing to genome size variation.</title>
        <authorList>
            <person name="Lin R."/>
            <person name="Jiao Y."/>
            <person name="Sun X."/>
            <person name="Ling J."/>
            <person name="Xie B."/>
            <person name="Cheng X."/>
        </authorList>
    </citation>
    <scope>NUCLEOTIDE SEQUENCE</scope>
    <source>
        <strain evidence="2">HR02</strain>
    </source>
</reference>
<dbReference type="InterPro" id="IPR011059">
    <property type="entry name" value="Metal-dep_hydrolase_composite"/>
</dbReference>
<comment type="caution">
    <text evidence="2">The sequence shown here is derived from an EMBL/GenBank/DDBJ whole genome shotgun (WGS) entry which is preliminary data.</text>
</comment>
<dbReference type="PANTHER" id="PTHR22642">
    <property type="entry name" value="IMIDAZOLONEPROPIONASE"/>
    <property type="match status" value="1"/>
</dbReference>
<organism evidence="2 3">
    <name type="scientific">Hirsutella rhossiliensis</name>
    <dbReference type="NCBI Taxonomy" id="111463"/>
    <lineage>
        <taxon>Eukaryota</taxon>
        <taxon>Fungi</taxon>
        <taxon>Dikarya</taxon>
        <taxon>Ascomycota</taxon>
        <taxon>Pezizomycotina</taxon>
        <taxon>Sordariomycetes</taxon>
        <taxon>Hypocreomycetidae</taxon>
        <taxon>Hypocreales</taxon>
        <taxon>Ophiocordycipitaceae</taxon>
        <taxon>Hirsutella</taxon>
    </lineage>
</organism>
<name>A0A9P8N3J2_9HYPO</name>
<dbReference type="EMBL" id="JAIZPD010000001">
    <property type="protein sequence ID" value="KAH0967673.1"/>
    <property type="molecule type" value="Genomic_DNA"/>
</dbReference>
<dbReference type="Gene3D" id="2.30.40.10">
    <property type="entry name" value="Urease, subunit C, domain 1"/>
    <property type="match status" value="1"/>
</dbReference>
<dbReference type="SUPFAM" id="SSF51338">
    <property type="entry name" value="Composite domain of metallo-dependent hydrolases"/>
    <property type="match status" value="2"/>
</dbReference>
<dbReference type="InterPro" id="IPR013108">
    <property type="entry name" value="Amidohydro_3"/>
</dbReference>
<evidence type="ECO:0000313" key="3">
    <source>
        <dbReference type="Proteomes" id="UP000824596"/>
    </source>
</evidence>
<sequence length="546" mass="58843">MSIVLHNGRFFQSEASGSQDAHFADCLVVDEASGKIQHVGSAQDGAVLEARAAGARLHDMAGRVVVPGFIDSHMHLLQTGELLSRPNLDSCKTLDEIRQIIRDYAQANPDLARIICRGWMQPSTDGLAKAGDLDDLDPRPIHISAEDMHSAWCNTAAIEELGVADLPDPPGGVIHRDESGRPTGLLSESAALGIVWPFLTRASSVDERVQRMHDAFDAYISAGYTGLVELATDDTAWDTLLAFRSRRPEGTLPIPLAIHWLILPQASEEETMKQVDRAIELHGRFNAVDTPDCRITGIKIVCDGVVDSCTAALRDPYAHSGHVEEPVWSLEQLAPVLKKADGAGLQCALHAIGDAAIKLALDSLEQVGNPTGRHRIEHLETCTPEDAQRLGPLGIIASIQPVHGDPAILDEWPRLLGPQRCKHIFPYAALAKAGAVLALGTDSPTASLKPLPNLYVATTRRSAREPERAEQTTPQFALSLVTALAAATRGAAYSCFADRCTGTLEVGKAANLAVICMEWDAQKLLEARVAETWLGGQRIYVADTES</sequence>
<dbReference type="Gene3D" id="3.10.310.70">
    <property type="match status" value="1"/>
</dbReference>
<dbReference type="Gene3D" id="3.20.20.140">
    <property type="entry name" value="Metal-dependent hydrolases"/>
    <property type="match status" value="1"/>
</dbReference>
<accession>A0A9P8N3J2</accession>
<dbReference type="InterPro" id="IPR033932">
    <property type="entry name" value="YtcJ-like"/>
</dbReference>
<dbReference type="GeneID" id="68349444"/>
<feature type="domain" description="Amidohydrolase 3" evidence="1">
    <location>
        <begin position="59"/>
        <end position="540"/>
    </location>
</feature>
<dbReference type="CDD" id="cd01300">
    <property type="entry name" value="YtcJ_like"/>
    <property type="match status" value="1"/>
</dbReference>
<protein>
    <submittedName>
        <fullName evidence="2">Amidohydrolase family domain-containing protein</fullName>
    </submittedName>
</protein>
<keyword evidence="3" id="KW-1185">Reference proteome</keyword>